<evidence type="ECO:0000313" key="1">
    <source>
        <dbReference type="EMBL" id="PIQ73406.1"/>
    </source>
</evidence>
<organism evidence="1 2">
    <name type="scientific">Candidatus Roizmanbacteria bacterium CG11_big_fil_rev_8_21_14_0_20_36_8</name>
    <dbReference type="NCBI Taxonomy" id="1974856"/>
    <lineage>
        <taxon>Bacteria</taxon>
        <taxon>Candidatus Roizmaniibacteriota</taxon>
    </lineage>
</organism>
<accession>A0A2M6IU10</accession>
<dbReference type="EMBL" id="PCVM01000061">
    <property type="protein sequence ID" value="PIQ73406.1"/>
    <property type="molecule type" value="Genomic_DNA"/>
</dbReference>
<dbReference type="Proteomes" id="UP000231056">
    <property type="component" value="Unassembled WGS sequence"/>
</dbReference>
<name>A0A2M6IU10_9BACT</name>
<reference evidence="1 2" key="1">
    <citation type="submission" date="2017-09" db="EMBL/GenBank/DDBJ databases">
        <title>Depth-based differentiation of microbial function through sediment-hosted aquifers and enrichment of novel symbionts in the deep terrestrial subsurface.</title>
        <authorList>
            <person name="Probst A.J."/>
            <person name="Ladd B."/>
            <person name="Jarett J.K."/>
            <person name="Geller-Mcgrath D.E."/>
            <person name="Sieber C.M."/>
            <person name="Emerson J.B."/>
            <person name="Anantharaman K."/>
            <person name="Thomas B.C."/>
            <person name="Malmstrom R."/>
            <person name="Stieglmeier M."/>
            <person name="Klingl A."/>
            <person name="Woyke T."/>
            <person name="Ryan C.M."/>
            <person name="Banfield J.F."/>
        </authorList>
    </citation>
    <scope>NUCLEOTIDE SEQUENCE [LARGE SCALE GENOMIC DNA]</scope>
    <source>
        <strain evidence="1">CG11_big_fil_rev_8_21_14_0_20_36_8</strain>
    </source>
</reference>
<protein>
    <submittedName>
        <fullName evidence="1">Uncharacterized protein</fullName>
    </submittedName>
</protein>
<dbReference type="AlphaFoldDB" id="A0A2M6IU10"/>
<gene>
    <name evidence="1" type="ORF">COV58_02675</name>
</gene>
<evidence type="ECO:0000313" key="2">
    <source>
        <dbReference type="Proteomes" id="UP000231056"/>
    </source>
</evidence>
<comment type="caution">
    <text evidence="1">The sequence shown here is derived from an EMBL/GenBank/DDBJ whole genome shotgun (WGS) entry which is preliminary data.</text>
</comment>
<sequence>MNKTETESQNLPLAEVDKYSFTRGNMPLVYETAQRMLAPTDERIAISLPLTWETLYVVDAMKDRAHNLIVIPQSSGEHSSIQPGVFEYLTRWDIPHYGSAEEEDRIAVLRQSPDVIVDCSFVLGDAAVRND</sequence>
<proteinExistence type="predicted"/>